<sequence length="288" mass="30331">MSRVADTVAAALRQAAALLASATDAARLEAEWLMAHALGCSRSDVLLRHMADPAPATFDALVARRARGEPLAHVTGETEFYGLTLRVTPDVLVPRSDTELLIDIAREKLASRPPRRILDCGTGSGALLLAALSVWPQAEGVGIERSPAALAVARGNMAAQKVPNRARMMAGDWTRSGWMDDLGRFDLVLANPPYVGTGDPDLAADVAASDPHGALFAGKDGLDDYRILIPALSQLLAPGGWAAFEIGSRQGEAVSGIAEAAGLRAEVHQDLAHRPRAVSMWHESGDAG</sequence>
<evidence type="ECO:0000256" key="5">
    <source>
        <dbReference type="HAMAP-Rule" id="MF_02126"/>
    </source>
</evidence>
<dbReference type="NCBIfam" id="TIGR03534">
    <property type="entry name" value="RF_mod_PrmC"/>
    <property type="match status" value="1"/>
</dbReference>
<evidence type="ECO:0000313" key="9">
    <source>
        <dbReference type="Proteomes" id="UP000195807"/>
    </source>
</evidence>
<feature type="binding site" evidence="5">
    <location>
        <begin position="191"/>
        <end position="194"/>
    </location>
    <ligand>
        <name>substrate</name>
    </ligand>
</feature>
<dbReference type="RefSeq" id="WP_066846782.1">
    <property type="nucleotide sequence ID" value="NZ_CP019602.1"/>
</dbReference>
<dbReference type="Gene3D" id="1.10.8.10">
    <property type="entry name" value="DNA helicase RuvA subunit, C-terminal domain"/>
    <property type="match status" value="1"/>
</dbReference>
<feature type="binding site" evidence="5">
    <location>
        <begin position="121"/>
        <end position="125"/>
    </location>
    <ligand>
        <name>S-adenosyl-L-methionine</name>
        <dbReference type="ChEBI" id="CHEBI:59789"/>
    </ligand>
</feature>
<evidence type="ECO:0000259" key="7">
    <source>
        <dbReference type="Pfam" id="PF17827"/>
    </source>
</evidence>
<keyword evidence="3 5" id="KW-0949">S-adenosyl-L-methionine</keyword>
<dbReference type="HAMAP" id="MF_02126">
    <property type="entry name" value="RF_methyltr_PrmC"/>
    <property type="match status" value="1"/>
</dbReference>
<dbReference type="PROSITE" id="PS00092">
    <property type="entry name" value="N6_MTASE"/>
    <property type="match status" value="1"/>
</dbReference>
<dbReference type="PANTHER" id="PTHR18895">
    <property type="entry name" value="HEMK METHYLTRANSFERASE"/>
    <property type="match status" value="1"/>
</dbReference>
<evidence type="ECO:0000259" key="6">
    <source>
        <dbReference type="Pfam" id="PF05175"/>
    </source>
</evidence>
<feature type="binding site" evidence="5">
    <location>
        <position position="191"/>
    </location>
    <ligand>
        <name>S-adenosyl-L-methionine</name>
        <dbReference type="ChEBI" id="CHEBI:59789"/>
    </ligand>
</feature>
<evidence type="ECO:0000313" key="8">
    <source>
        <dbReference type="EMBL" id="ARU16775.1"/>
    </source>
</evidence>
<dbReference type="InterPro" id="IPR002052">
    <property type="entry name" value="DNA_methylase_N6_adenine_CS"/>
</dbReference>
<dbReference type="GO" id="GO:0003676">
    <property type="term" value="F:nucleic acid binding"/>
    <property type="evidence" value="ECO:0007669"/>
    <property type="project" value="InterPro"/>
</dbReference>
<dbReference type="InterPro" id="IPR040758">
    <property type="entry name" value="PrmC_N"/>
</dbReference>
<evidence type="ECO:0000256" key="3">
    <source>
        <dbReference type="ARBA" id="ARBA00022691"/>
    </source>
</evidence>
<comment type="function">
    <text evidence="5">Methylates the class 1 translation termination release factors RF1/PrfA and RF2/PrfB on the glutamine residue of the universally conserved GGQ motif.</text>
</comment>
<keyword evidence="2 5" id="KW-0808">Transferase</keyword>
<dbReference type="Pfam" id="PF05175">
    <property type="entry name" value="MTS"/>
    <property type="match status" value="1"/>
</dbReference>
<dbReference type="NCBIfam" id="TIGR00536">
    <property type="entry name" value="hemK_fam"/>
    <property type="match status" value="1"/>
</dbReference>
<dbReference type="PANTHER" id="PTHR18895:SF74">
    <property type="entry name" value="MTRF1L RELEASE FACTOR GLUTAMINE METHYLTRANSFERASE"/>
    <property type="match status" value="1"/>
</dbReference>
<dbReference type="AlphaFoldDB" id="A0A1Z1FDF0"/>
<dbReference type="SUPFAM" id="SSF53335">
    <property type="entry name" value="S-adenosyl-L-methionine-dependent methyltransferases"/>
    <property type="match status" value="1"/>
</dbReference>
<dbReference type="Gene3D" id="3.40.50.150">
    <property type="entry name" value="Vaccinia Virus protein VP39"/>
    <property type="match status" value="1"/>
</dbReference>
<dbReference type="Proteomes" id="UP000195807">
    <property type="component" value="Chromosome"/>
</dbReference>
<keyword evidence="9" id="KW-1185">Reference proteome</keyword>
<dbReference type="GO" id="GO:0102559">
    <property type="term" value="F:peptide chain release factor N(5)-glutamine methyltransferase activity"/>
    <property type="evidence" value="ECO:0007669"/>
    <property type="project" value="UniProtKB-EC"/>
</dbReference>
<dbReference type="GO" id="GO:0032259">
    <property type="term" value="P:methylation"/>
    <property type="evidence" value="ECO:0007669"/>
    <property type="project" value="UniProtKB-KW"/>
</dbReference>
<evidence type="ECO:0000256" key="4">
    <source>
        <dbReference type="ARBA" id="ARBA00048391"/>
    </source>
</evidence>
<protein>
    <recommendedName>
        <fullName evidence="5">Release factor glutamine methyltransferase</fullName>
        <shortName evidence="5">RF MTase</shortName>
        <ecNumber evidence="5">2.1.1.297</ecNumber>
    </recommendedName>
    <alternativeName>
        <fullName evidence="5">N5-glutamine methyltransferase PrmC</fullName>
    </alternativeName>
    <alternativeName>
        <fullName evidence="5">Protein-(glutamine-N5) MTase PrmC</fullName>
    </alternativeName>
    <alternativeName>
        <fullName evidence="5">Protein-glutamine N-methyltransferase PrmC</fullName>
    </alternativeName>
</protein>
<reference evidence="8 9" key="1">
    <citation type="submission" date="2017-01" db="EMBL/GenBank/DDBJ databases">
        <title>Complete genome sequence of esterase-producing bacterium Croceicoccus marinus E4A9.</title>
        <authorList>
            <person name="Wu Y.-H."/>
            <person name="Cheng H."/>
            <person name="Xu L."/>
            <person name="Huo Y.-Y."/>
            <person name="Wang C.-S."/>
            <person name="Xu X.-W."/>
        </authorList>
    </citation>
    <scope>NUCLEOTIDE SEQUENCE [LARGE SCALE GENOMIC DNA]</scope>
    <source>
        <strain evidence="8 9">E4A9</strain>
    </source>
</reference>
<dbReference type="EC" id="2.1.1.297" evidence="5"/>
<dbReference type="CDD" id="cd02440">
    <property type="entry name" value="AdoMet_MTases"/>
    <property type="match status" value="1"/>
</dbReference>
<organism evidence="8 9">
    <name type="scientific">Croceicoccus marinus</name>
    <dbReference type="NCBI Taxonomy" id="450378"/>
    <lineage>
        <taxon>Bacteria</taxon>
        <taxon>Pseudomonadati</taxon>
        <taxon>Pseudomonadota</taxon>
        <taxon>Alphaproteobacteria</taxon>
        <taxon>Sphingomonadales</taxon>
        <taxon>Erythrobacteraceae</taxon>
        <taxon>Croceicoccus</taxon>
    </lineage>
</organism>
<gene>
    <name evidence="5" type="primary">prmC</name>
    <name evidence="8" type="ORF">A9D14_12085</name>
</gene>
<keyword evidence="1 5" id="KW-0489">Methyltransferase</keyword>
<dbReference type="Pfam" id="PF17827">
    <property type="entry name" value="PrmC_N"/>
    <property type="match status" value="1"/>
</dbReference>
<dbReference type="InterPro" id="IPR029063">
    <property type="entry name" value="SAM-dependent_MTases_sf"/>
</dbReference>
<comment type="catalytic activity">
    <reaction evidence="4 5">
        <text>L-glutaminyl-[peptide chain release factor] + S-adenosyl-L-methionine = N(5)-methyl-L-glutaminyl-[peptide chain release factor] + S-adenosyl-L-homocysteine + H(+)</text>
        <dbReference type="Rhea" id="RHEA:42896"/>
        <dbReference type="Rhea" id="RHEA-COMP:10271"/>
        <dbReference type="Rhea" id="RHEA-COMP:10272"/>
        <dbReference type="ChEBI" id="CHEBI:15378"/>
        <dbReference type="ChEBI" id="CHEBI:30011"/>
        <dbReference type="ChEBI" id="CHEBI:57856"/>
        <dbReference type="ChEBI" id="CHEBI:59789"/>
        <dbReference type="ChEBI" id="CHEBI:61891"/>
        <dbReference type="EC" id="2.1.1.297"/>
    </reaction>
</comment>
<feature type="domain" description="Release factor glutamine methyltransferase N-terminal" evidence="7">
    <location>
        <begin position="11"/>
        <end position="76"/>
    </location>
</feature>
<dbReference type="STRING" id="450378.GCA_001661675_02428"/>
<dbReference type="InterPro" id="IPR004556">
    <property type="entry name" value="HemK-like"/>
</dbReference>
<feature type="binding site" evidence="5">
    <location>
        <position position="173"/>
    </location>
    <ligand>
        <name>S-adenosyl-L-methionine</name>
        <dbReference type="ChEBI" id="CHEBI:59789"/>
    </ligand>
</feature>
<name>A0A1Z1FDF0_9SPHN</name>
<dbReference type="InterPro" id="IPR019874">
    <property type="entry name" value="RF_methyltr_PrmC"/>
</dbReference>
<accession>A0A1Z1FDF0</accession>
<dbReference type="OrthoDB" id="9800643at2"/>
<dbReference type="KEGG" id="cman:A9D14_12085"/>
<feature type="binding site" evidence="5">
    <location>
        <position position="144"/>
    </location>
    <ligand>
        <name>S-adenosyl-L-methionine</name>
        <dbReference type="ChEBI" id="CHEBI:59789"/>
    </ligand>
</feature>
<dbReference type="InterPro" id="IPR007848">
    <property type="entry name" value="Small_mtfrase_dom"/>
</dbReference>
<feature type="domain" description="Methyltransferase small" evidence="6">
    <location>
        <begin position="107"/>
        <end position="196"/>
    </location>
</feature>
<comment type="similarity">
    <text evidence="5">Belongs to the protein N5-glutamine methyltransferase family. PrmC subfamily.</text>
</comment>
<dbReference type="InterPro" id="IPR050320">
    <property type="entry name" value="N5-glutamine_MTase"/>
</dbReference>
<evidence type="ECO:0000256" key="2">
    <source>
        <dbReference type="ARBA" id="ARBA00022679"/>
    </source>
</evidence>
<proteinExistence type="inferred from homology"/>
<evidence type="ECO:0000256" key="1">
    <source>
        <dbReference type="ARBA" id="ARBA00022603"/>
    </source>
</evidence>
<dbReference type="EMBL" id="CP019602">
    <property type="protein sequence ID" value="ARU16775.1"/>
    <property type="molecule type" value="Genomic_DNA"/>
</dbReference>